<gene>
    <name evidence="2" type="ORF">C9374_011199</name>
</gene>
<keyword evidence="3" id="KW-1185">Reference proteome</keyword>
<evidence type="ECO:0000256" key="1">
    <source>
        <dbReference type="SAM" id="MobiDB-lite"/>
    </source>
</evidence>
<evidence type="ECO:0000313" key="2">
    <source>
        <dbReference type="EMBL" id="KAG2374120.1"/>
    </source>
</evidence>
<name>A0AA88KCS2_NAELO</name>
<dbReference type="InterPro" id="IPR013761">
    <property type="entry name" value="SAM/pointed_sf"/>
</dbReference>
<feature type="region of interest" description="Disordered" evidence="1">
    <location>
        <begin position="1"/>
        <end position="81"/>
    </location>
</feature>
<dbReference type="GeneID" id="68103653"/>
<evidence type="ECO:0000313" key="3">
    <source>
        <dbReference type="Proteomes" id="UP000816034"/>
    </source>
</evidence>
<feature type="compositionally biased region" description="Polar residues" evidence="1">
    <location>
        <begin position="1"/>
        <end position="13"/>
    </location>
</feature>
<dbReference type="Gene3D" id="1.10.150.50">
    <property type="entry name" value="Transcription Factor, Ets-1"/>
    <property type="match status" value="1"/>
</dbReference>
<dbReference type="EMBL" id="PYSW02000048">
    <property type="protein sequence ID" value="KAG2374120.1"/>
    <property type="molecule type" value="Genomic_DNA"/>
</dbReference>
<reference evidence="2 3" key="1">
    <citation type="journal article" date="2018" name="BMC Genomics">
        <title>The genome of Naegleria lovaniensis, the basis for a comparative approach to unravel pathogenicity factors of the human pathogenic amoeba N. fowleri.</title>
        <authorList>
            <person name="Liechti N."/>
            <person name="Schurch N."/>
            <person name="Bruggmann R."/>
            <person name="Wittwer M."/>
        </authorList>
    </citation>
    <scope>NUCLEOTIDE SEQUENCE [LARGE SCALE GENOMIC DNA]</scope>
    <source>
        <strain evidence="2 3">ATCC 30569</strain>
    </source>
</reference>
<accession>A0AA88KCS2</accession>
<dbReference type="RefSeq" id="XP_044543294.1">
    <property type="nucleotide sequence ID" value="XM_044686829.1"/>
</dbReference>
<comment type="caution">
    <text evidence="2">The sequence shown here is derived from an EMBL/GenBank/DDBJ whole genome shotgun (WGS) entry which is preliminary data.</text>
</comment>
<proteinExistence type="predicted"/>
<sequence length="199" mass="22932">MKKSSNVRLQHSTGQRHEKTYGKFFNAPRIKNVTNTARRRSTEENGNDSSDQSESDEESTVHSTRNVSIIKKEEEGSMVDLTEEEPPKIIETISLESDNDEEENVTATPTTHNSVTNTEYTFSETVQDVNRKTVEELITFIKINDEELHNNIRNVLREQKISGSKFMSLSSTDFYQMKLHLKDQVKILQITNKIHQNSR</sequence>
<dbReference type="AlphaFoldDB" id="A0AA88KCS2"/>
<protein>
    <submittedName>
        <fullName evidence="2">Uncharacterized protein</fullName>
    </submittedName>
</protein>
<dbReference type="Proteomes" id="UP000816034">
    <property type="component" value="Unassembled WGS sequence"/>
</dbReference>
<organism evidence="2 3">
    <name type="scientific">Naegleria lovaniensis</name>
    <name type="common">Amoeba</name>
    <dbReference type="NCBI Taxonomy" id="51637"/>
    <lineage>
        <taxon>Eukaryota</taxon>
        <taxon>Discoba</taxon>
        <taxon>Heterolobosea</taxon>
        <taxon>Tetramitia</taxon>
        <taxon>Eutetramitia</taxon>
        <taxon>Vahlkampfiidae</taxon>
        <taxon>Naegleria</taxon>
    </lineage>
</organism>